<dbReference type="Proteomes" id="UP000239757">
    <property type="component" value="Unassembled WGS sequence"/>
</dbReference>
<proteinExistence type="predicted"/>
<accession>A0A2P5WHP2</accession>
<reference evidence="2 3" key="1">
    <citation type="submission" date="2015-01" db="EMBL/GenBank/DDBJ databases">
        <title>Genome of allotetraploid Gossypium barbadense reveals genomic plasticity and fiber elongation in cotton evolution.</title>
        <authorList>
            <person name="Chen X."/>
            <person name="Liu X."/>
            <person name="Zhao B."/>
            <person name="Zheng H."/>
            <person name="Hu Y."/>
            <person name="Lu G."/>
            <person name="Yang C."/>
            <person name="Chen J."/>
            <person name="Shan C."/>
            <person name="Zhang L."/>
            <person name="Zhou Y."/>
            <person name="Wang L."/>
            <person name="Guo W."/>
            <person name="Bai Y."/>
            <person name="Ruan J."/>
            <person name="Shangguan X."/>
            <person name="Mao Y."/>
            <person name="Jiang J."/>
            <person name="Zhu Y."/>
            <person name="Lei J."/>
            <person name="Kang H."/>
            <person name="Chen S."/>
            <person name="He X."/>
            <person name="Wang R."/>
            <person name="Wang Y."/>
            <person name="Chen J."/>
            <person name="Wang L."/>
            <person name="Yu S."/>
            <person name="Wang B."/>
            <person name="Wei J."/>
            <person name="Song S."/>
            <person name="Lu X."/>
            <person name="Gao Z."/>
            <person name="Gu W."/>
            <person name="Deng X."/>
            <person name="Ma D."/>
            <person name="Wang S."/>
            <person name="Liang W."/>
            <person name="Fang L."/>
            <person name="Cai C."/>
            <person name="Zhu X."/>
            <person name="Zhou B."/>
            <person name="Zhang Y."/>
            <person name="Chen Z."/>
            <person name="Xu S."/>
            <person name="Zhu R."/>
            <person name="Wang S."/>
            <person name="Zhang T."/>
            <person name="Zhao G."/>
        </authorList>
    </citation>
    <scope>NUCLEOTIDE SEQUENCE [LARGE SCALE GENOMIC DNA]</scope>
    <source>
        <strain evidence="3">cv. Xinhai21</strain>
        <tissue evidence="2">Leaf</tissue>
    </source>
</reference>
<sequence length="186" mass="20506">MTAPPTAAITAALRNCSLNHETTTTGVSSLEEEGKIRRPTAPKDNDDVLQNGTVSGTTLDLNPHLSIPHYREQCLVLEFFIGQTGEDPKTAAEYGGDSYLENDDDAGGDDDDNNWYDSEESSPSSSFSSSRDYKNDHHSHGIEEENDDILVVAGCKSCYMYFMVAKKTEGCPKCNGQLLRFDHHHE</sequence>
<name>A0A2P5WHP2_GOSBA</name>
<protein>
    <submittedName>
        <fullName evidence="2">Uncharacterized protein</fullName>
    </submittedName>
</protein>
<feature type="compositionally biased region" description="Acidic residues" evidence="1">
    <location>
        <begin position="100"/>
        <end position="120"/>
    </location>
</feature>
<feature type="region of interest" description="Disordered" evidence="1">
    <location>
        <begin position="20"/>
        <end position="55"/>
    </location>
</feature>
<evidence type="ECO:0000256" key="1">
    <source>
        <dbReference type="SAM" id="MobiDB-lite"/>
    </source>
</evidence>
<dbReference type="PANTHER" id="PTHR14791:SF29">
    <property type="entry name" value="PROTEIN KIBRA"/>
    <property type="match status" value="1"/>
</dbReference>
<feature type="compositionally biased region" description="Basic and acidic residues" evidence="1">
    <location>
        <begin position="131"/>
        <end position="140"/>
    </location>
</feature>
<feature type="region of interest" description="Disordered" evidence="1">
    <location>
        <begin position="87"/>
        <end position="140"/>
    </location>
</feature>
<evidence type="ECO:0000313" key="3">
    <source>
        <dbReference type="Proteomes" id="UP000239757"/>
    </source>
</evidence>
<gene>
    <name evidence="2" type="ORF">GOBAR_AA30070</name>
</gene>
<feature type="compositionally biased region" description="Basic and acidic residues" evidence="1">
    <location>
        <begin position="32"/>
        <end position="46"/>
    </location>
</feature>
<feature type="compositionally biased region" description="Low complexity" evidence="1">
    <location>
        <begin position="121"/>
        <end position="130"/>
    </location>
</feature>
<dbReference type="AlphaFoldDB" id="A0A2P5WHP2"/>
<dbReference type="OrthoDB" id="987034at2759"/>
<organism evidence="2 3">
    <name type="scientific">Gossypium barbadense</name>
    <name type="common">Sea Island cotton</name>
    <name type="synonym">Hibiscus barbadensis</name>
    <dbReference type="NCBI Taxonomy" id="3634"/>
    <lineage>
        <taxon>Eukaryota</taxon>
        <taxon>Viridiplantae</taxon>
        <taxon>Streptophyta</taxon>
        <taxon>Embryophyta</taxon>
        <taxon>Tracheophyta</taxon>
        <taxon>Spermatophyta</taxon>
        <taxon>Magnoliopsida</taxon>
        <taxon>eudicotyledons</taxon>
        <taxon>Gunneridae</taxon>
        <taxon>Pentapetalae</taxon>
        <taxon>rosids</taxon>
        <taxon>malvids</taxon>
        <taxon>Malvales</taxon>
        <taxon>Malvaceae</taxon>
        <taxon>Malvoideae</taxon>
        <taxon>Gossypium</taxon>
    </lineage>
</organism>
<evidence type="ECO:0000313" key="2">
    <source>
        <dbReference type="EMBL" id="PPR90612.1"/>
    </source>
</evidence>
<dbReference type="EMBL" id="KZ667567">
    <property type="protein sequence ID" value="PPR90612.1"/>
    <property type="molecule type" value="Genomic_DNA"/>
</dbReference>
<dbReference type="InterPro" id="IPR051105">
    <property type="entry name" value="WWC/KIBRA_Hippo_Reg"/>
</dbReference>
<dbReference type="PANTHER" id="PTHR14791">
    <property type="entry name" value="BOMB/KIRA PROTEINS"/>
    <property type="match status" value="1"/>
</dbReference>